<dbReference type="PANTHER" id="PTHR43725">
    <property type="entry name" value="UDP-GLUCOSE 4-EPIMERASE"/>
    <property type="match status" value="1"/>
</dbReference>
<proteinExistence type="inferred from homology"/>
<evidence type="ECO:0000256" key="3">
    <source>
        <dbReference type="ARBA" id="ARBA00004947"/>
    </source>
</evidence>
<dbReference type="Proteomes" id="UP001164803">
    <property type="component" value="Chromosome"/>
</dbReference>
<dbReference type="EMBL" id="CP104064">
    <property type="protein sequence ID" value="WAH35949.1"/>
    <property type="molecule type" value="Genomic_DNA"/>
</dbReference>
<comment type="catalytic activity">
    <reaction evidence="1 11">
        <text>UDP-alpha-D-glucose = UDP-alpha-D-galactose</text>
        <dbReference type="Rhea" id="RHEA:22168"/>
        <dbReference type="ChEBI" id="CHEBI:58885"/>
        <dbReference type="ChEBI" id="CHEBI:66914"/>
        <dbReference type="EC" id="5.1.3.2"/>
    </reaction>
</comment>
<dbReference type="CDD" id="cd05247">
    <property type="entry name" value="UDP_G4E_1_SDR_e"/>
    <property type="match status" value="1"/>
</dbReference>
<evidence type="ECO:0000256" key="2">
    <source>
        <dbReference type="ARBA" id="ARBA00001911"/>
    </source>
</evidence>
<dbReference type="RefSeq" id="WP_268043241.1">
    <property type="nucleotide sequence ID" value="NZ_CP104064.1"/>
</dbReference>
<evidence type="ECO:0000256" key="7">
    <source>
        <dbReference type="ARBA" id="ARBA00023027"/>
    </source>
</evidence>
<comment type="similarity">
    <text evidence="4 11">Belongs to the NAD(P)-dependent epimerase/dehydratase family.</text>
</comment>
<evidence type="ECO:0000256" key="5">
    <source>
        <dbReference type="ARBA" id="ARBA00013189"/>
    </source>
</evidence>
<evidence type="ECO:0000313" key="13">
    <source>
        <dbReference type="EMBL" id="WAH35949.1"/>
    </source>
</evidence>
<comment type="cofactor">
    <cofactor evidence="2 11">
        <name>NAD(+)</name>
        <dbReference type="ChEBI" id="CHEBI:57540"/>
    </cofactor>
</comment>
<comment type="subunit">
    <text evidence="11">Homodimer.</text>
</comment>
<organism evidence="13 14">
    <name type="scientific">Alicyclobacillus dauci</name>
    <dbReference type="NCBI Taxonomy" id="1475485"/>
    <lineage>
        <taxon>Bacteria</taxon>
        <taxon>Bacillati</taxon>
        <taxon>Bacillota</taxon>
        <taxon>Bacilli</taxon>
        <taxon>Bacillales</taxon>
        <taxon>Alicyclobacillaceae</taxon>
        <taxon>Alicyclobacillus</taxon>
    </lineage>
</organism>
<dbReference type="PANTHER" id="PTHR43725:SF53">
    <property type="entry name" value="UDP-ARABINOSE 4-EPIMERASE 1"/>
    <property type="match status" value="1"/>
</dbReference>
<evidence type="ECO:0000256" key="4">
    <source>
        <dbReference type="ARBA" id="ARBA00007637"/>
    </source>
</evidence>
<gene>
    <name evidence="13" type="primary">galE</name>
    <name evidence="13" type="ORF">NZD86_16995</name>
</gene>
<evidence type="ECO:0000256" key="1">
    <source>
        <dbReference type="ARBA" id="ARBA00000083"/>
    </source>
</evidence>
<keyword evidence="7 11" id="KW-0520">NAD</keyword>
<evidence type="ECO:0000259" key="12">
    <source>
        <dbReference type="Pfam" id="PF01370"/>
    </source>
</evidence>
<evidence type="ECO:0000256" key="8">
    <source>
        <dbReference type="ARBA" id="ARBA00023144"/>
    </source>
</evidence>
<reference evidence="13" key="1">
    <citation type="submission" date="2022-08" db="EMBL/GenBank/DDBJ databases">
        <title>Alicyclobacillus dauci DSM2870, complete genome.</title>
        <authorList>
            <person name="Wang Q."/>
            <person name="Cai R."/>
            <person name="Wang Z."/>
        </authorList>
    </citation>
    <scope>NUCLEOTIDE SEQUENCE</scope>
    <source>
        <strain evidence="13">DSM 28700</strain>
    </source>
</reference>
<dbReference type="NCBIfam" id="TIGR01179">
    <property type="entry name" value="galE"/>
    <property type="match status" value="1"/>
</dbReference>
<name>A0ABY6YZR0_9BACL</name>
<protein>
    <recommendedName>
        <fullName evidence="6 11">UDP-glucose 4-epimerase</fullName>
        <ecNumber evidence="5 11">5.1.3.2</ecNumber>
    </recommendedName>
</protein>
<dbReference type="GO" id="GO:0003978">
    <property type="term" value="F:UDP-glucose 4-epimerase activity"/>
    <property type="evidence" value="ECO:0007669"/>
    <property type="project" value="UniProtKB-EC"/>
</dbReference>
<dbReference type="Pfam" id="PF01370">
    <property type="entry name" value="Epimerase"/>
    <property type="match status" value="1"/>
</dbReference>
<evidence type="ECO:0000313" key="14">
    <source>
        <dbReference type="Proteomes" id="UP001164803"/>
    </source>
</evidence>
<dbReference type="EC" id="5.1.3.2" evidence="5 11"/>
<feature type="domain" description="NAD-dependent epimerase/dehydratase" evidence="12">
    <location>
        <begin position="3"/>
        <end position="255"/>
    </location>
</feature>
<dbReference type="InterPro" id="IPR005886">
    <property type="entry name" value="UDP_G4E"/>
</dbReference>
<keyword evidence="14" id="KW-1185">Reference proteome</keyword>
<dbReference type="InterPro" id="IPR001509">
    <property type="entry name" value="Epimerase_deHydtase"/>
</dbReference>
<accession>A0ABY6YZR0</accession>
<sequence>MSVLVTGGAGYIGSHTVAELVAAGESVVVVDNLQTGHRGAVLEAFNVPFYNCDIRDTKQLVTIMNDHAVDTVIHFAADSLVGESVTNPLKYYDDNVAATGKLLQAMVEAGVLRIVFSSTAAVYGKPSRVPISEADAKQPENPYGETKLAIERMFHWTHRAHGLSSISLRYFNAAGAHGSLPIGEDHRPESHLIPIILQVALGQRPHIQVFGDDYETPDGTCIRDYIHVMDLASAHRLAVRYLREHDAGVNAFNLGNGNGFSVNEVIEVARTVTGHPIPAQVAPRRAGDPPQLIADSSQAQQVLGWTPVRRDLATIISDAWKWHSSHPNGYDDSTR</sequence>
<keyword evidence="9 11" id="KW-0413">Isomerase</keyword>
<evidence type="ECO:0000256" key="10">
    <source>
        <dbReference type="ARBA" id="ARBA00023277"/>
    </source>
</evidence>
<dbReference type="InterPro" id="IPR036291">
    <property type="entry name" value="NAD(P)-bd_dom_sf"/>
</dbReference>
<dbReference type="SUPFAM" id="SSF51735">
    <property type="entry name" value="NAD(P)-binding Rossmann-fold domains"/>
    <property type="match status" value="1"/>
</dbReference>
<keyword evidence="10 11" id="KW-0119">Carbohydrate metabolism</keyword>
<comment type="pathway">
    <text evidence="3 11">Carbohydrate metabolism; galactose metabolism.</text>
</comment>
<keyword evidence="8" id="KW-0299">Galactose metabolism</keyword>
<dbReference type="Gene3D" id="3.40.50.720">
    <property type="entry name" value="NAD(P)-binding Rossmann-like Domain"/>
    <property type="match status" value="1"/>
</dbReference>
<dbReference type="Gene3D" id="3.90.25.10">
    <property type="entry name" value="UDP-galactose 4-epimerase, domain 1"/>
    <property type="match status" value="1"/>
</dbReference>
<evidence type="ECO:0000256" key="9">
    <source>
        <dbReference type="ARBA" id="ARBA00023235"/>
    </source>
</evidence>
<evidence type="ECO:0000256" key="6">
    <source>
        <dbReference type="ARBA" id="ARBA00018569"/>
    </source>
</evidence>
<evidence type="ECO:0000256" key="11">
    <source>
        <dbReference type="RuleBase" id="RU366046"/>
    </source>
</evidence>